<reference evidence="2" key="1">
    <citation type="journal article" date="2019" name="Int. J. Syst. Evol. Microbiol.">
        <title>The Global Catalogue of Microorganisms (GCM) 10K type strain sequencing project: providing services to taxonomists for standard genome sequencing and annotation.</title>
        <authorList>
            <consortium name="The Broad Institute Genomics Platform"/>
            <consortium name="The Broad Institute Genome Sequencing Center for Infectious Disease"/>
            <person name="Wu L."/>
            <person name="Ma J."/>
        </authorList>
    </citation>
    <scope>NUCLEOTIDE SEQUENCE [LARGE SCALE GENOMIC DNA]</scope>
    <source>
        <strain evidence="2">JCM 17329</strain>
    </source>
</reference>
<gene>
    <name evidence="1" type="ORF">GCM10022421_18430</name>
</gene>
<dbReference type="Proteomes" id="UP001501479">
    <property type="component" value="Unassembled WGS sequence"/>
</dbReference>
<keyword evidence="2" id="KW-1185">Reference proteome</keyword>
<sequence>MNEYKSAGKAQSSNFYPTAKGDLPAIGLAGLIAVTAVNHKSHYAPTAHLRLAPWPAFYG</sequence>
<dbReference type="EMBL" id="BAABDS010000027">
    <property type="protein sequence ID" value="GAA3711368.1"/>
    <property type="molecule type" value="Genomic_DNA"/>
</dbReference>
<proteinExistence type="predicted"/>
<comment type="caution">
    <text evidence="1">The sequence shown here is derived from an EMBL/GenBank/DDBJ whole genome shotgun (WGS) entry which is preliminary data.</text>
</comment>
<evidence type="ECO:0000313" key="1">
    <source>
        <dbReference type="EMBL" id="GAA3711368.1"/>
    </source>
</evidence>
<evidence type="ECO:0000313" key="2">
    <source>
        <dbReference type="Proteomes" id="UP001501479"/>
    </source>
</evidence>
<name>A0ABP7DXM8_9GAMM</name>
<organism evidence="1 2">
    <name type="scientific">Oceanisphaera sediminis</name>
    <dbReference type="NCBI Taxonomy" id="981381"/>
    <lineage>
        <taxon>Bacteria</taxon>
        <taxon>Pseudomonadati</taxon>
        <taxon>Pseudomonadota</taxon>
        <taxon>Gammaproteobacteria</taxon>
        <taxon>Aeromonadales</taxon>
        <taxon>Aeromonadaceae</taxon>
        <taxon>Oceanisphaera</taxon>
    </lineage>
</organism>
<protein>
    <submittedName>
        <fullName evidence="1">Uncharacterized protein</fullName>
    </submittedName>
</protein>
<accession>A0ABP7DXM8</accession>